<comment type="caution">
    <text evidence="9">The sequence shown here is derived from an EMBL/GenBank/DDBJ whole genome shotgun (WGS) entry which is preliminary data.</text>
</comment>
<dbReference type="PANTHER" id="PTHR43467">
    <property type="entry name" value="COBALT-PRECORRIN-2 C(20)-METHYLTRANSFERASE"/>
    <property type="match status" value="1"/>
</dbReference>
<evidence type="ECO:0000313" key="10">
    <source>
        <dbReference type="Proteomes" id="UP000316096"/>
    </source>
</evidence>
<dbReference type="EMBL" id="VFOZ01000001">
    <property type="protein sequence ID" value="TQL99470.1"/>
    <property type="molecule type" value="Genomic_DNA"/>
</dbReference>
<keyword evidence="4 9" id="KW-0489">Methyltransferase</keyword>
<dbReference type="RefSeq" id="WP_141958287.1">
    <property type="nucleotide sequence ID" value="NZ_VFOZ01000001.1"/>
</dbReference>
<evidence type="ECO:0000256" key="7">
    <source>
        <dbReference type="PIRNR" id="PIRNR036427"/>
    </source>
</evidence>
<keyword evidence="5 9" id="KW-0808">Transferase</keyword>
<dbReference type="Proteomes" id="UP000316096">
    <property type="component" value="Unassembled WGS sequence"/>
</dbReference>
<dbReference type="InterPro" id="IPR000878">
    <property type="entry name" value="4pyrrol_Mease"/>
</dbReference>
<feature type="domain" description="Tetrapyrrole methylase" evidence="8">
    <location>
        <begin position="2"/>
        <end position="213"/>
    </location>
</feature>
<comment type="similarity">
    <text evidence="2 7">Belongs to the precorrin methyltransferase family.</text>
</comment>
<keyword evidence="3" id="KW-0169">Cobalamin biosynthesis</keyword>
<dbReference type="InterPro" id="IPR014777">
    <property type="entry name" value="4pyrrole_Mease_sub1"/>
</dbReference>
<evidence type="ECO:0000256" key="5">
    <source>
        <dbReference type="ARBA" id="ARBA00022679"/>
    </source>
</evidence>
<dbReference type="SUPFAM" id="SSF53790">
    <property type="entry name" value="Tetrapyrrole methylase"/>
    <property type="match status" value="1"/>
</dbReference>
<dbReference type="InterPro" id="IPR014776">
    <property type="entry name" value="4pyrrole_Mease_sub2"/>
</dbReference>
<dbReference type="Pfam" id="PF00590">
    <property type="entry name" value="TP_methylase"/>
    <property type="match status" value="1"/>
</dbReference>
<dbReference type="UniPathway" id="UPA00148"/>
<evidence type="ECO:0000313" key="9">
    <source>
        <dbReference type="EMBL" id="TQL99470.1"/>
    </source>
</evidence>
<dbReference type="GO" id="GO:0030788">
    <property type="term" value="F:precorrin-2 C20-methyltransferase activity"/>
    <property type="evidence" value="ECO:0007669"/>
    <property type="project" value="InterPro"/>
</dbReference>
<dbReference type="InterPro" id="IPR006364">
    <property type="entry name" value="CobI/CbiL/CobIJ_dom"/>
</dbReference>
<proteinExistence type="inferred from homology"/>
<dbReference type="Gene3D" id="3.30.950.10">
    <property type="entry name" value="Methyltransferase, Cobalt-precorrin-4 Transmethylase, Domain 2"/>
    <property type="match status" value="1"/>
</dbReference>
<evidence type="ECO:0000256" key="1">
    <source>
        <dbReference type="ARBA" id="ARBA00004953"/>
    </source>
</evidence>
<dbReference type="CDD" id="cd11645">
    <property type="entry name" value="Precorrin_2_C20_MT"/>
    <property type="match status" value="1"/>
</dbReference>
<gene>
    <name evidence="9" type="ORF">FB559_5156</name>
</gene>
<keyword evidence="6" id="KW-0949">S-adenosyl-L-methionine</keyword>
<protein>
    <submittedName>
        <fullName evidence="9">Precorrin-2 C20-methyltransferase /cobalt-factor II C20-methyltransferase</fullName>
    </submittedName>
</protein>
<comment type="pathway">
    <text evidence="1">Cofactor biosynthesis; adenosylcobalamin biosynthesis.</text>
</comment>
<evidence type="ECO:0000256" key="6">
    <source>
        <dbReference type="ARBA" id="ARBA00022691"/>
    </source>
</evidence>
<sequence>MRLVGVGVGPGDPELVTVKGVRVLREADLVLVPVMAPDEQGRAEAVVRAHVGSAERVVFALNDRGGVTERRANAWDAAAQRVARAFADGADTVAFATIGDPNLYSTFTYLAQAVRGHAPEVVVETVPGVTAMQDLAARSGTVLAEGTESLHLLPLTGGTGGLRTALETGDTVIAYKFGQVAGEVLATVADTGRLDDAVYGARLGLPGEDIRRAAEIEGPVPYLSTLIVPGRRTGLGGKLHARGRP</sequence>
<name>A0A543CR48_9ACTN</name>
<dbReference type="AlphaFoldDB" id="A0A543CR48"/>
<accession>A0A543CR48</accession>
<evidence type="ECO:0000259" key="8">
    <source>
        <dbReference type="Pfam" id="PF00590"/>
    </source>
</evidence>
<dbReference type="PIRSF" id="PIRSF036427">
    <property type="entry name" value="Precrrn-2_mtase"/>
    <property type="match status" value="1"/>
</dbReference>
<keyword evidence="10" id="KW-1185">Reference proteome</keyword>
<dbReference type="InterPro" id="IPR035996">
    <property type="entry name" value="4pyrrol_Methylase_sf"/>
</dbReference>
<organism evidence="9 10">
    <name type="scientific">Actinoallomurus bryophytorum</name>
    <dbReference type="NCBI Taxonomy" id="1490222"/>
    <lineage>
        <taxon>Bacteria</taxon>
        <taxon>Bacillati</taxon>
        <taxon>Actinomycetota</taxon>
        <taxon>Actinomycetes</taxon>
        <taxon>Streptosporangiales</taxon>
        <taxon>Thermomonosporaceae</taxon>
        <taxon>Actinoallomurus</taxon>
    </lineage>
</organism>
<dbReference type="GO" id="GO:0032259">
    <property type="term" value="P:methylation"/>
    <property type="evidence" value="ECO:0007669"/>
    <property type="project" value="UniProtKB-KW"/>
</dbReference>
<dbReference type="OrthoDB" id="5293267at2"/>
<evidence type="ECO:0000256" key="2">
    <source>
        <dbReference type="ARBA" id="ARBA00005879"/>
    </source>
</evidence>
<dbReference type="PANTHER" id="PTHR43467:SF2">
    <property type="entry name" value="COBALT-PRECORRIN-2 C(20)-METHYLTRANSFERASE"/>
    <property type="match status" value="1"/>
</dbReference>
<dbReference type="InterPro" id="IPR012382">
    <property type="entry name" value="CobI/CbiL"/>
</dbReference>
<dbReference type="GO" id="GO:0009236">
    <property type="term" value="P:cobalamin biosynthetic process"/>
    <property type="evidence" value="ECO:0007669"/>
    <property type="project" value="UniProtKB-UniRule"/>
</dbReference>
<dbReference type="NCBIfam" id="TIGR01467">
    <property type="entry name" value="cobI_cbiL"/>
    <property type="match status" value="1"/>
</dbReference>
<dbReference type="Gene3D" id="3.40.1010.10">
    <property type="entry name" value="Cobalt-precorrin-4 Transmethylase, Domain 1"/>
    <property type="match status" value="1"/>
</dbReference>
<evidence type="ECO:0000256" key="4">
    <source>
        <dbReference type="ARBA" id="ARBA00022603"/>
    </source>
</evidence>
<evidence type="ECO:0000256" key="3">
    <source>
        <dbReference type="ARBA" id="ARBA00022573"/>
    </source>
</evidence>
<reference evidence="9 10" key="1">
    <citation type="submission" date="2019-06" db="EMBL/GenBank/DDBJ databases">
        <title>Sequencing the genomes of 1000 actinobacteria strains.</title>
        <authorList>
            <person name="Klenk H.-P."/>
        </authorList>
    </citation>
    <scope>NUCLEOTIDE SEQUENCE [LARGE SCALE GENOMIC DNA]</scope>
    <source>
        <strain evidence="9 10">DSM 102200</strain>
    </source>
</reference>